<proteinExistence type="predicted"/>
<reference evidence="1" key="1">
    <citation type="submission" date="2018-02" db="EMBL/GenBank/DDBJ databases">
        <title>Rhizophora mucronata_Transcriptome.</title>
        <authorList>
            <person name="Meera S.P."/>
            <person name="Sreeshan A."/>
            <person name="Augustine A."/>
        </authorList>
    </citation>
    <scope>NUCLEOTIDE SEQUENCE</scope>
    <source>
        <tissue evidence="1">Leaf</tissue>
    </source>
</reference>
<sequence>MDYFLFCKLIDEVLPSQPLTPPKRKKTKHCKCN</sequence>
<dbReference type="EMBL" id="GGEC01067685">
    <property type="protein sequence ID" value="MBX48169.1"/>
    <property type="molecule type" value="Transcribed_RNA"/>
</dbReference>
<organism evidence="1">
    <name type="scientific">Rhizophora mucronata</name>
    <name type="common">Asiatic mangrove</name>
    <dbReference type="NCBI Taxonomy" id="61149"/>
    <lineage>
        <taxon>Eukaryota</taxon>
        <taxon>Viridiplantae</taxon>
        <taxon>Streptophyta</taxon>
        <taxon>Embryophyta</taxon>
        <taxon>Tracheophyta</taxon>
        <taxon>Spermatophyta</taxon>
        <taxon>Magnoliopsida</taxon>
        <taxon>eudicotyledons</taxon>
        <taxon>Gunneridae</taxon>
        <taxon>Pentapetalae</taxon>
        <taxon>rosids</taxon>
        <taxon>fabids</taxon>
        <taxon>Malpighiales</taxon>
        <taxon>Rhizophoraceae</taxon>
        <taxon>Rhizophora</taxon>
    </lineage>
</organism>
<dbReference type="AlphaFoldDB" id="A0A2P2P0I8"/>
<name>A0A2P2P0I8_RHIMU</name>
<evidence type="ECO:0000313" key="1">
    <source>
        <dbReference type="EMBL" id="MBX48169.1"/>
    </source>
</evidence>
<protein>
    <submittedName>
        <fullName evidence="1">Uncharacterized protein</fullName>
    </submittedName>
</protein>
<accession>A0A2P2P0I8</accession>